<feature type="compositionally biased region" description="Basic and acidic residues" evidence="1">
    <location>
        <begin position="560"/>
        <end position="571"/>
    </location>
</feature>
<accession>A0A3B0JTN7</accession>
<sequence>MGTDPIHILKLPVWFGLLMALNSFRFFASFQRYQRFSTGGKNVGGSGRKDDEHGTPKLDQKDANMDVDVGAINAKHMEKLFAKWLQDEASIHESWQKYFNEMVKENFKECSKDISKPDTDALPGAVKDLTKKQTEPESAHIASPIYSAKDSTSGQPIASNPDNPVVPLMAEKNSTKSTVDAPTMEYVDLFSKLGKSKAPPSIELPGSQRKSATTPTSYFDTIDPQSDIVIGPTILSPFVESSSSKDNKTTPPKTTTRELLGKISKNVNEKVEKAKKIMTKSQRLPKTLPKKNPQMLKTESKPKKSKKMFKILKTQIADDEKEAETQAEKPFAKNKNQIYLYKVGSSGAVDYFRPIPDRSSEVKSPLPGNKQLPKKIGTKEKDTETMPNAKYLESNMLNQNETLSTADDAFEASKTEKKPSTRRMESMETGLEDFELPEFEDKSLQRKRKAVDKENKRKSSEKNVKSSISVHKSVYKMANNVKAGSDSSEKKSRDYKASHKPGPSVTYRQLAVKHNKMKPKSGKTRTLNPIKLTSPETVETDSVDNNWADETDENTVKYLKKSEENKTKAEDTFTQEMESASDSFEKRQETGDKSPKDIKEKLAVRYKLSSDCDNSSFNPNKGSLKNTVTDESTIRYVPSDAKPKSAPKDSLGDDKTNPEE</sequence>
<feature type="region of interest" description="Disordered" evidence="1">
    <location>
        <begin position="356"/>
        <end position="385"/>
    </location>
</feature>
<dbReference type="InterPro" id="IPR032106">
    <property type="entry name" value="2-oxogl_dehyd_N"/>
</dbReference>
<feature type="region of interest" description="Disordered" evidence="1">
    <location>
        <begin position="41"/>
        <end position="62"/>
    </location>
</feature>
<gene>
    <name evidence="3" type="ORF">DGUA_6G007292</name>
</gene>
<feature type="compositionally biased region" description="Basic and acidic residues" evidence="1">
    <location>
        <begin position="411"/>
        <end position="426"/>
    </location>
</feature>
<reference evidence="4" key="1">
    <citation type="submission" date="2018-01" db="EMBL/GenBank/DDBJ databases">
        <authorList>
            <person name="Alioto T."/>
            <person name="Alioto T."/>
        </authorList>
    </citation>
    <scope>NUCLEOTIDE SEQUENCE [LARGE SCALE GENOMIC DNA]</scope>
</reference>
<feature type="region of interest" description="Disordered" evidence="1">
    <location>
        <begin position="399"/>
        <end position="660"/>
    </location>
</feature>
<feature type="compositionally biased region" description="Basic and acidic residues" evidence="1">
    <location>
        <begin position="641"/>
        <end position="660"/>
    </location>
</feature>
<dbReference type="EMBL" id="OUUW01000002">
    <property type="protein sequence ID" value="SPP76716.1"/>
    <property type="molecule type" value="Genomic_DNA"/>
</dbReference>
<feature type="compositionally biased region" description="Basic and acidic residues" evidence="1">
    <location>
        <begin position="451"/>
        <end position="464"/>
    </location>
</feature>
<feature type="compositionally biased region" description="Acidic residues" evidence="1">
    <location>
        <begin position="538"/>
        <end position="553"/>
    </location>
</feature>
<feature type="domain" description="2-oxoglutarate dehydrogenase E1 component N-terminal" evidence="2">
    <location>
        <begin position="73"/>
        <end position="105"/>
    </location>
</feature>
<protein>
    <submittedName>
        <fullName evidence="3">Blast:Uncharacterized protein DDB_G0286299</fullName>
    </submittedName>
</protein>
<proteinExistence type="predicted"/>
<organism evidence="3 4">
    <name type="scientific">Drosophila guanche</name>
    <name type="common">Fruit fly</name>
    <dbReference type="NCBI Taxonomy" id="7266"/>
    <lineage>
        <taxon>Eukaryota</taxon>
        <taxon>Metazoa</taxon>
        <taxon>Ecdysozoa</taxon>
        <taxon>Arthropoda</taxon>
        <taxon>Hexapoda</taxon>
        <taxon>Insecta</taxon>
        <taxon>Pterygota</taxon>
        <taxon>Neoptera</taxon>
        <taxon>Endopterygota</taxon>
        <taxon>Diptera</taxon>
        <taxon>Brachycera</taxon>
        <taxon>Muscomorpha</taxon>
        <taxon>Ephydroidea</taxon>
        <taxon>Drosophilidae</taxon>
        <taxon>Drosophila</taxon>
        <taxon>Sophophora</taxon>
    </lineage>
</organism>
<feature type="compositionally biased region" description="Polar residues" evidence="1">
    <location>
        <begin position="572"/>
        <end position="582"/>
    </location>
</feature>
<dbReference type="OrthoDB" id="7871037at2759"/>
<evidence type="ECO:0000256" key="1">
    <source>
        <dbReference type="SAM" id="MobiDB-lite"/>
    </source>
</evidence>
<feature type="compositionally biased region" description="Basic and acidic residues" evidence="1">
    <location>
        <begin position="487"/>
        <end position="497"/>
    </location>
</feature>
<dbReference type="Pfam" id="PF16078">
    <property type="entry name" value="2-oxogl_dehyd_N"/>
    <property type="match status" value="1"/>
</dbReference>
<dbReference type="Proteomes" id="UP000268350">
    <property type="component" value="Unassembled WGS sequence"/>
</dbReference>
<evidence type="ECO:0000313" key="3">
    <source>
        <dbReference type="EMBL" id="SPP76716.1"/>
    </source>
</evidence>
<evidence type="ECO:0000259" key="2">
    <source>
        <dbReference type="Pfam" id="PF16078"/>
    </source>
</evidence>
<feature type="region of interest" description="Disordered" evidence="1">
    <location>
        <begin position="279"/>
        <end position="307"/>
    </location>
</feature>
<evidence type="ECO:0000313" key="4">
    <source>
        <dbReference type="Proteomes" id="UP000268350"/>
    </source>
</evidence>
<feature type="compositionally biased region" description="Basic and acidic residues" evidence="1">
    <location>
        <begin position="47"/>
        <end position="62"/>
    </location>
</feature>
<feature type="compositionally biased region" description="Basic and acidic residues" evidence="1">
    <location>
        <begin position="583"/>
        <end position="603"/>
    </location>
</feature>
<dbReference type="AlphaFoldDB" id="A0A3B0JTN7"/>
<name>A0A3B0JTN7_DROGU</name>
<feature type="compositionally biased region" description="Basic residues" evidence="1">
    <location>
        <begin position="511"/>
        <end position="523"/>
    </location>
</feature>
<feature type="compositionally biased region" description="Polar residues" evidence="1">
    <location>
        <begin position="611"/>
        <end position="631"/>
    </location>
</feature>
<keyword evidence="4" id="KW-1185">Reference proteome</keyword>